<dbReference type="Proteomes" id="UP000198211">
    <property type="component" value="Unassembled WGS sequence"/>
</dbReference>
<dbReference type="STRING" id="4795.A0A225WG73"/>
<feature type="region of interest" description="Disordered" evidence="1">
    <location>
        <begin position="146"/>
        <end position="168"/>
    </location>
</feature>
<dbReference type="PANTHER" id="PTHR33064:SF37">
    <property type="entry name" value="RIBONUCLEASE H"/>
    <property type="match status" value="1"/>
</dbReference>
<comment type="caution">
    <text evidence="3">The sequence shown here is derived from an EMBL/GenBank/DDBJ whole genome shotgun (WGS) entry which is preliminary data.</text>
</comment>
<dbReference type="InterPro" id="IPR043128">
    <property type="entry name" value="Rev_trsase/Diguanyl_cyclase"/>
</dbReference>
<dbReference type="EMBL" id="NBNE01000993">
    <property type="protein sequence ID" value="OWZ16119.1"/>
    <property type="molecule type" value="Genomic_DNA"/>
</dbReference>
<proteinExistence type="predicted"/>
<dbReference type="PANTHER" id="PTHR33064">
    <property type="entry name" value="POL PROTEIN"/>
    <property type="match status" value="1"/>
</dbReference>
<dbReference type="OrthoDB" id="100691at2759"/>
<keyword evidence="4" id="KW-1185">Reference proteome</keyword>
<dbReference type="AlphaFoldDB" id="A0A225WG73"/>
<dbReference type="InterPro" id="IPR051320">
    <property type="entry name" value="Viral_Replic_Matur_Polypro"/>
</dbReference>
<organism evidence="3 4">
    <name type="scientific">Phytophthora megakarya</name>
    <dbReference type="NCBI Taxonomy" id="4795"/>
    <lineage>
        <taxon>Eukaryota</taxon>
        <taxon>Sar</taxon>
        <taxon>Stramenopiles</taxon>
        <taxon>Oomycota</taxon>
        <taxon>Peronosporomycetes</taxon>
        <taxon>Peronosporales</taxon>
        <taxon>Peronosporaceae</taxon>
        <taxon>Phytophthora</taxon>
    </lineage>
</organism>
<dbReference type="Pfam" id="PF00078">
    <property type="entry name" value="RVT_1"/>
    <property type="match status" value="1"/>
</dbReference>
<dbReference type="InterPro" id="IPR000477">
    <property type="entry name" value="RT_dom"/>
</dbReference>
<evidence type="ECO:0000259" key="2">
    <source>
        <dbReference type="Pfam" id="PF00078"/>
    </source>
</evidence>
<dbReference type="InterPro" id="IPR043502">
    <property type="entry name" value="DNA/RNA_pol_sf"/>
</dbReference>
<reference evidence="4" key="1">
    <citation type="submission" date="2017-03" db="EMBL/GenBank/DDBJ databases">
        <title>Phytopthora megakarya and P. palmivora, two closely related causual agents of cacao black pod achieved similar genome size and gene model numbers by different mechanisms.</title>
        <authorList>
            <person name="Ali S."/>
            <person name="Shao J."/>
            <person name="Larry D.J."/>
            <person name="Kronmiller B."/>
            <person name="Shen D."/>
            <person name="Strem M.D."/>
            <person name="Melnick R.L."/>
            <person name="Guiltinan M.J."/>
            <person name="Tyler B.M."/>
            <person name="Meinhardt L.W."/>
            <person name="Bailey B.A."/>
        </authorList>
    </citation>
    <scope>NUCLEOTIDE SEQUENCE [LARGE SCALE GENOMIC DNA]</scope>
    <source>
        <strain evidence="4">zdho120</strain>
    </source>
</reference>
<gene>
    <name evidence="3" type="ORF">PHMEG_00010140</name>
</gene>
<accession>A0A225WG73</accession>
<dbReference type="Gene3D" id="3.30.70.270">
    <property type="match status" value="1"/>
</dbReference>
<evidence type="ECO:0000313" key="4">
    <source>
        <dbReference type="Proteomes" id="UP000198211"/>
    </source>
</evidence>
<feature type="domain" description="Reverse transcriptase" evidence="2">
    <location>
        <begin position="35"/>
        <end position="128"/>
    </location>
</feature>
<evidence type="ECO:0000313" key="3">
    <source>
        <dbReference type="EMBL" id="OWZ16119.1"/>
    </source>
</evidence>
<dbReference type="CDD" id="cd01647">
    <property type="entry name" value="RT_LTR"/>
    <property type="match status" value="1"/>
</dbReference>
<dbReference type="SUPFAM" id="SSF56672">
    <property type="entry name" value="DNA/RNA polymerases"/>
    <property type="match status" value="1"/>
</dbReference>
<name>A0A225WG73_9STRA</name>
<protein>
    <recommendedName>
        <fullName evidence="2">Reverse transcriptase domain-containing protein</fullName>
    </recommendedName>
</protein>
<sequence length="201" mass="22503">MVFDTMSGITKYSAIDLMGGFYQILMREGDVPLTAGFKNAPATFNRMVSNQLIYFSLRPTKPVTFLPRVCTSYLDDIFIHRRAEDGMTDVEVHLDHLREVFEVMRQNKFNADLKKRIFCAPEIPVLGSYVSKEGVRADPEKIEAMRAWPSPNGPEATSPVDRTGDVPPPLLEELRGNATTIVAVAEDRCHVAIAVLTPSRF</sequence>
<evidence type="ECO:0000256" key="1">
    <source>
        <dbReference type="SAM" id="MobiDB-lite"/>
    </source>
</evidence>